<dbReference type="SUPFAM" id="SSF51556">
    <property type="entry name" value="Metallo-dependent hydrolases"/>
    <property type="match status" value="1"/>
</dbReference>
<dbReference type="EMBL" id="UINC01194839">
    <property type="protein sequence ID" value="SVE11121.1"/>
    <property type="molecule type" value="Genomic_DNA"/>
</dbReference>
<evidence type="ECO:0008006" key="2">
    <source>
        <dbReference type="Google" id="ProtNLM"/>
    </source>
</evidence>
<dbReference type="AlphaFoldDB" id="A0A383AU34"/>
<reference evidence="1" key="1">
    <citation type="submission" date="2018-05" db="EMBL/GenBank/DDBJ databases">
        <authorList>
            <person name="Lanie J.A."/>
            <person name="Ng W.-L."/>
            <person name="Kazmierczak K.M."/>
            <person name="Andrzejewski T.M."/>
            <person name="Davidsen T.M."/>
            <person name="Wayne K.J."/>
            <person name="Tettelin H."/>
            <person name="Glass J.I."/>
            <person name="Rusch D."/>
            <person name="Podicherti R."/>
            <person name="Tsui H.-C.T."/>
            <person name="Winkler M.E."/>
        </authorList>
    </citation>
    <scope>NUCLEOTIDE SEQUENCE</scope>
</reference>
<dbReference type="Gene3D" id="3.20.20.140">
    <property type="entry name" value="Metal-dependent hydrolases"/>
    <property type="match status" value="1"/>
</dbReference>
<gene>
    <name evidence="1" type="ORF">METZ01_LOCUS463975</name>
</gene>
<protein>
    <recommendedName>
        <fullName evidence="2">Amidohydrolase-related domain-containing protein</fullName>
    </recommendedName>
</protein>
<accession>A0A383AU34</accession>
<organism evidence="1">
    <name type="scientific">marine metagenome</name>
    <dbReference type="NCBI Taxonomy" id="408172"/>
    <lineage>
        <taxon>unclassified sequences</taxon>
        <taxon>metagenomes</taxon>
        <taxon>ecological metagenomes</taxon>
    </lineage>
</organism>
<dbReference type="InterPro" id="IPR032466">
    <property type="entry name" value="Metal_Hydrolase"/>
</dbReference>
<proteinExistence type="predicted"/>
<feature type="non-terminal residue" evidence="1">
    <location>
        <position position="1"/>
    </location>
</feature>
<evidence type="ECO:0000313" key="1">
    <source>
        <dbReference type="EMBL" id="SVE11121.1"/>
    </source>
</evidence>
<name>A0A383AU34_9ZZZZ</name>
<sequence length="110" mass="12438">YPNVWVDLCWAWSIDPFSSCDFVRRFIHAVPRNKLFAFGGDTTWPTSSVGYAMQARKWLTRALEAEVMSGDMTERQAIDTATRLMQTNQRECFDIDGTRQAIADAPAVAS</sequence>